<feature type="compositionally biased region" description="Polar residues" evidence="1">
    <location>
        <begin position="55"/>
        <end position="71"/>
    </location>
</feature>
<feature type="region of interest" description="Disordered" evidence="1">
    <location>
        <begin position="55"/>
        <end position="86"/>
    </location>
</feature>
<keyword evidence="2" id="KW-1133">Transmembrane helix</keyword>
<keyword evidence="2" id="KW-0812">Transmembrane</keyword>
<dbReference type="EMBL" id="JAGGLV010000002">
    <property type="protein sequence ID" value="MBP2110535.1"/>
    <property type="molecule type" value="Genomic_DNA"/>
</dbReference>
<keyword evidence="2" id="KW-0472">Membrane</keyword>
<keyword evidence="4" id="KW-1185">Reference proteome</keyword>
<dbReference type="Proteomes" id="UP000773462">
    <property type="component" value="Unassembled WGS sequence"/>
</dbReference>
<protein>
    <submittedName>
        <fullName evidence="3">Hemolysin</fullName>
    </submittedName>
</protein>
<evidence type="ECO:0000313" key="3">
    <source>
        <dbReference type="EMBL" id="MBP2110535.1"/>
    </source>
</evidence>
<name>A0ABS4NKF6_9BACL</name>
<organism evidence="3 4">
    <name type="scientific">Paenibacillus silagei</name>
    <dbReference type="NCBI Taxonomy" id="1670801"/>
    <lineage>
        <taxon>Bacteria</taxon>
        <taxon>Bacillati</taxon>
        <taxon>Bacillota</taxon>
        <taxon>Bacilli</taxon>
        <taxon>Bacillales</taxon>
        <taxon>Paenibacillaceae</taxon>
        <taxon>Paenibacillus</taxon>
    </lineage>
</organism>
<proteinExistence type="predicted"/>
<comment type="caution">
    <text evidence="3">The sequence shown here is derived from an EMBL/GenBank/DDBJ whole genome shotgun (WGS) entry which is preliminary data.</text>
</comment>
<evidence type="ECO:0000256" key="2">
    <source>
        <dbReference type="SAM" id="Phobius"/>
    </source>
</evidence>
<reference evidence="3 4" key="1">
    <citation type="submission" date="2021-03" db="EMBL/GenBank/DDBJ databases">
        <title>Genomic Encyclopedia of Type Strains, Phase IV (KMG-IV): sequencing the most valuable type-strain genomes for metagenomic binning, comparative biology and taxonomic classification.</title>
        <authorList>
            <person name="Goeker M."/>
        </authorList>
    </citation>
    <scope>NUCLEOTIDE SEQUENCE [LARGE SCALE GENOMIC DNA]</scope>
    <source>
        <strain evidence="3 4">DSM 101953</strain>
    </source>
</reference>
<evidence type="ECO:0000256" key="1">
    <source>
        <dbReference type="SAM" id="MobiDB-lite"/>
    </source>
</evidence>
<accession>A0ABS4NKF6</accession>
<sequence>MTAGGPARKQTQETVCLLFGLNKSEGRMSQMQYAAFLIVVLVGAVVYTVYRSRISQEQSEAPKQGKASNVISMEGHRKAKQNAADQQCSSCKKKNGKLIFYAQDDGSVVGLCKDCKVKAKKRDMLPL</sequence>
<feature type="transmembrane region" description="Helical" evidence="2">
    <location>
        <begin position="31"/>
        <end position="50"/>
    </location>
</feature>
<dbReference type="RefSeq" id="WP_209869367.1">
    <property type="nucleotide sequence ID" value="NZ_JAGGLV010000002.1"/>
</dbReference>
<gene>
    <name evidence="3" type="ORF">J2Z70_000675</name>
</gene>
<evidence type="ECO:0000313" key="4">
    <source>
        <dbReference type="Proteomes" id="UP000773462"/>
    </source>
</evidence>